<keyword evidence="1" id="KW-0863">Zinc-finger</keyword>
<dbReference type="Proteomes" id="UP001652582">
    <property type="component" value="Chromosome 16"/>
</dbReference>
<feature type="domain" description="CCHC-type" evidence="2">
    <location>
        <begin position="390"/>
        <end position="405"/>
    </location>
</feature>
<organism evidence="3 4">
    <name type="scientific">Bicyclus anynana</name>
    <name type="common">Squinting bush brown butterfly</name>
    <dbReference type="NCBI Taxonomy" id="110368"/>
    <lineage>
        <taxon>Eukaryota</taxon>
        <taxon>Metazoa</taxon>
        <taxon>Ecdysozoa</taxon>
        <taxon>Arthropoda</taxon>
        <taxon>Hexapoda</taxon>
        <taxon>Insecta</taxon>
        <taxon>Pterygota</taxon>
        <taxon>Neoptera</taxon>
        <taxon>Endopterygota</taxon>
        <taxon>Lepidoptera</taxon>
        <taxon>Glossata</taxon>
        <taxon>Ditrysia</taxon>
        <taxon>Papilionoidea</taxon>
        <taxon>Nymphalidae</taxon>
        <taxon>Satyrinae</taxon>
        <taxon>Satyrini</taxon>
        <taxon>Mycalesina</taxon>
        <taxon>Bicyclus</taxon>
    </lineage>
</organism>
<keyword evidence="1" id="KW-0479">Metal-binding</keyword>
<proteinExistence type="predicted"/>
<accession>A0ABM3LT67</accession>
<keyword evidence="3" id="KW-1185">Reference proteome</keyword>
<dbReference type="SUPFAM" id="SSF57756">
    <property type="entry name" value="Retrovirus zinc finger-like domains"/>
    <property type="match status" value="1"/>
</dbReference>
<reference evidence="4" key="1">
    <citation type="submission" date="2025-08" db="UniProtKB">
        <authorList>
            <consortium name="RefSeq"/>
        </authorList>
    </citation>
    <scope>IDENTIFICATION</scope>
</reference>
<evidence type="ECO:0000259" key="2">
    <source>
        <dbReference type="PROSITE" id="PS50158"/>
    </source>
</evidence>
<dbReference type="InterPro" id="IPR001878">
    <property type="entry name" value="Znf_CCHC"/>
</dbReference>
<dbReference type="GeneID" id="128198866"/>
<gene>
    <name evidence="4" type="primary">LOC128198866</name>
</gene>
<evidence type="ECO:0000313" key="3">
    <source>
        <dbReference type="Proteomes" id="UP001652582"/>
    </source>
</evidence>
<evidence type="ECO:0000313" key="4">
    <source>
        <dbReference type="RefSeq" id="XP_052742263.1"/>
    </source>
</evidence>
<keyword evidence="1" id="KW-0862">Zinc</keyword>
<sequence>MDPQHLLKDEVEFELACRGYSQPGLVSALKKILKKMLEAESVMSVSYEIKSPQASVTTPSLELDVCAVKVNNLMCYVSELNEKPDKLLFKRLVSRLFHVVNRLKLAVPVDEVEKDRRNVLLDKAVILLKDLEGKDEIEDSDHITPEMREALHNSIGDDGKKILNLLDEHVNPESVLPSASEATKSVDTQGIFALNSNIQRKVSFAQEDLHIPFGREKQSPCKVFNSTTFDETPMRKLKLVPICQWGVHFYGDNKFSVNAFIERVHELKDARNATDDDLWRHAIDFFKGDALIWFRANREFVGSWNELVLLLKRSFQSPFYQEELLSEAKARTQGKSESVLIFIAEPNTVVNSLEPDLAYKTDKTLTNSTPALTEIKDSKKSNTLQGVNMRCWNCRETGHVFRSCPVPKQRLFCYRCGRFGLTLKDCICKGNGNGESSKPAS</sequence>
<evidence type="ECO:0000256" key="1">
    <source>
        <dbReference type="PROSITE-ProRule" id="PRU00047"/>
    </source>
</evidence>
<dbReference type="PROSITE" id="PS50158">
    <property type="entry name" value="ZF_CCHC"/>
    <property type="match status" value="1"/>
</dbReference>
<name>A0ABM3LT67_BICAN</name>
<protein>
    <submittedName>
        <fullName evidence="4">Uncharacterized protein LOC128198866</fullName>
    </submittedName>
</protein>
<dbReference type="SMART" id="SM00343">
    <property type="entry name" value="ZnF_C2HC"/>
    <property type="match status" value="2"/>
</dbReference>
<dbReference type="InterPro" id="IPR036875">
    <property type="entry name" value="Znf_CCHC_sf"/>
</dbReference>
<dbReference type="Gene3D" id="4.10.60.10">
    <property type="entry name" value="Zinc finger, CCHC-type"/>
    <property type="match status" value="1"/>
</dbReference>
<dbReference type="RefSeq" id="XP_052742263.1">
    <property type="nucleotide sequence ID" value="XM_052886303.1"/>
</dbReference>